<dbReference type="SUPFAM" id="SSF81324">
    <property type="entry name" value="Voltage-gated potassium channels"/>
    <property type="match status" value="1"/>
</dbReference>
<evidence type="ECO:0000256" key="8">
    <source>
        <dbReference type="ARBA" id="ARBA00022833"/>
    </source>
</evidence>
<dbReference type="GO" id="GO:0005267">
    <property type="term" value="F:potassium channel activity"/>
    <property type="evidence" value="ECO:0007669"/>
    <property type="project" value="UniProtKB-KW"/>
</dbReference>
<dbReference type="InterPro" id="IPR047871">
    <property type="entry name" value="K_chnl_Slo-like"/>
</dbReference>
<evidence type="ECO:0000256" key="13">
    <source>
        <dbReference type="ARBA" id="ARBA00023303"/>
    </source>
</evidence>
<dbReference type="SUPFAM" id="SSF57903">
    <property type="entry name" value="FYVE/PHD zinc finger"/>
    <property type="match status" value="1"/>
</dbReference>
<feature type="transmembrane region" description="Helical" evidence="17">
    <location>
        <begin position="1608"/>
        <end position="1626"/>
    </location>
</feature>
<evidence type="ECO:0000259" key="18">
    <source>
        <dbReference type="PROSITE" id="PS50178"/>
    </source>
</evidence>
<dbReference type="InterPro" id="IPR015943">
    <property type="entry name" value="WD40/YVTN_repeat-like_dom_sf"/>
</dbReference>
<proteinExistence type="predicted"/>
<dbReference type="Proteomes" id="UP000243579">
    <property type="component" value="Unassembled WGS sequence"/>
</dbReference>
<name>A0A1V9Y9N4_ACHHY</name>
<dbReference type="PANTHER" id="PTHR10027:SF10">
    <property type="entry name" value="SLOWPOKE 2, ISOFORM D"/>
    <property type="match status" value="1"/>
</dbReference>
<dbReference type="InterPro" id="IPR003929">
    <property type="entry name" value="K_chnl_BK_asu"/>
</dbReference>
<dbReference type="InterPro" id="IPR001680">
    <property type="entry name" value="WD40_rpt"/>
</dbReference>
<evidence type="ECO:0000256" key="11">
    <source>
        <dbReference type="ARBA" id="ARBA00023065"/>
    </source>
</evidence>
<sequence>PLFAQVLKTENIQHLHLSGADNILCVDELKLAILAKSCMMPGIAALICSIVFTFRPLEGPRFVLLSGPCNGGTRDGSWASEFLLGCSQHLHEVSIPVFLDRLVSFKALAYILFKEFHMVALGGCDGGDYFLYSPATLVGCDVVIYVLSSNKDAAHLVDSIGLPQLTKFKALLPHFERISQAWNITTFSTKLRTVARESRHSFALAQKSLKASLSRAGSFSSMIGRAGSFSGFIAKSSPLLKTRTNSRICPVEAFSGEDMAGDASVPDDSACSKAANDALATLRTPSRTLLEMQYTVVPNTTTGHIVLCGMPHSPCDFIAPLRQMRATTRSMAEGAHHLNPVPIVIVSSLSMTEKQFAGIATFQNVYFVHGSALSLRTLQRAKVATSKSIVILRTCCEPVKDDRDVIDQNMVDTEAITVHRFISDVCAMHKPPEAPLPTIVVELSRPNSLRFLSEPSGALGAEDKAAIRARTRLVISRADDPLDNICHPLYASGKVFIANAFDALLGMCNKYGSVINIVHLLVVGETSSTKSGGQPSVALDQMDIPTTMWGRPYAACFEELLGHDILCIGLYRARGPAVKFVYVNPTPDVVLNKQDKLFLLERICKNTALNALTMAASPPVKIVEHPATKRRAQFHYGTDIIDTSLYALTGTSQIKATEEELIDFFYLTRPEKTQTYSDVLGQAILDRATLYCLADRIVDASSPFIYGGVQWSAITCPFLSQSLTVKRDTCFLEVLNTITVTDPATGLTRRGLVRAVHSVVVDCCPSLRASHNLFRSTLVRSGHVFLETDEPGFYDHYYTHVVADPGSVPKYLNLKNAQRIVGQMLNLEYHLALQRLPSALLAGKPQPPYKLTNDITYCEACDTKFNMLRSKHHCYICRQVVCSTCIHVYNVPLSHEPQGIRVEVCTYCFCGNSARRGVFPNVSKGSSSSDSDAPSTSSSPWNNAPSALEDDLLSATGSNQCSSSQSLLNAASSGELIPENFFALCRPSFVEPSGRSLLSWSGCGRFLAVAKDTRLSIRDASLNMSVVQVYTCVDHISSVQWAPAHSREEDNLHLVLCAMYKRALVQISDFRIHATVWSLVDTSKFVIRQPKLGTEGFAFSPDGAFLAVAERSECKDMLGIYNTETWELVTHFDTGSYDLVEITWTSDARAICVRDTYLEYRVLFYAPDGTLLQSYEAYEHALGIKSMSWSPSGQFVAIGSYDERVRLLSNLHWKPVAELEHPTSILASRARESPRLTTPKTVYQEVRTPKNELVFETATLPHAVTVVSPDPMKDNPRLGVGAVAWSHDATLLATRNDNMPHHIWIWDTHVMELQAVLVLTKPVKSFRWSPDRPTLAFACANNRVCLWSPAGVTWCVLSRFVALMMLAFAGTLPTARTSLLSATMSVRRHTRAAGARTRAMYMRLRNKLIKKRMRDETFRRWVARNMDNSLLASILDIFQVVMGLVVTVLYTDKNWQMWEPSIDDEPLGLVHALLGVLFIVDYVICLYAADDRRAFFWHPVALADLITIFPQFMDVVVTPETYRDNYFLFAGLKSLMPARCLRTFRLLSFARTAKQREAATLVIGVCAIIICGGAIGQAIEACPCQAGFDPSKCLVSEKNTTGGNCQDLSIYNTMYFVVITIATLGYGDIAPKSRGGRIGVTFLIIASSVVLPMQISSLSDVVSRETEYDKAFTGRKEKHPHVLVCGDVSSTSLDFFLHEFLHPNNMNWKDKVVVLCPSLPSHNLKRVLLYAAYEQRVVYLQGSAMSDTDLKRAGAAVAKACYVLVNKRCSDADTTDTASNFIAISLRHFNKHVPLFVQVVKTDNVQHIALSGASNILCVDQVMMGILAKSCVMPGVASLLSSILCTPSHAPLDATSAVCLDFGR</sequence>
<dbReference type="InterPro" id="IPR005821">
    <property type="entry name" value="Ion_trans_dom"/>
</dbReference>
<evidence type="ECO:0000256" key="1">
    <source>
        <dbReference type="ARBA" id="ARBA00004141"/>
    </source>
</evidence>
<dbReference type="Pfam" id="PF03493">
    <property type="entry name" value="BK_channel_a"/>
    <property type="match status" value="1"/>
</dbReference>
<dbReference type="Pfam" id="PF22614">
    <property type="entry name" value="Slo-like_RCK"/>
    <property type="match status" value="2"/>
</dbReference>
<dbReference type="PANTHER" id="PTHR10027">
    <property type="entry name" value="CALCIUM-ACTIVATED POTASSIUM CHANNEL ALPHA CHAIN"/>
    <property type="match status" value="1"/>
</dbReference>
<keyword evidence="9" id="KW-0630">Potassium</keyword>
<keyword evidence="5" id="KW-0479">Metal-binding</keyword>
<evidence type="ECO:0000259" key="19">
    <source>
        <dbReference type="PROSITE" id="PS51201"/>
    </source>
</evidence>
<feature type="transmembrane region" description="Helical" evidence="17">
    <location>
        <begin position="1495"/>
        <end position="1513"/>
    </location>
</feature>
<accession>A0A1V9Y9N4</accession>
<keyword evidence="21" id="KW-1185">Reference proteome</keyword>
<dbReference type="SUPFAM" id="SSF69322">
    <property type="entry name" value="Tricorn protease domain 2"/>
    <property type="match status" value="1"/>
</dbReference>
<evidence type="ECO:0000256" key="6">
    <source>
        <dbReference type="ARBA" id="ARBA00022771"/>
    </source>
</evidence>
<keyword evidence="8" id="KW-0862">Zinc</keyword>
<evidence type="ECO:0000256" key="12">
    <source>
        <dbReference type="ARBA" id="ARBA00023136"/>
    </source>
</evidence>
<dbReference type="SMART" id="SM00320">
    <property type="entry name" value="WD40"/>
    <property type="match status" value="3"/>
</dbReference>
<feature type="non-terminal residue" evidence="20">
    <location>
        <position position="1"/>
    </location>
</feature>
<dbReference type="InterPro" id="IPR017455">
    <property type="entry name" value="Znf_FYVE-rel"/>
</dbReference>
<keyword evidence="7" id="KW-0631">Potassium channel</keyword>
<evidence type="ECO:0000256" key="10">
    <source>
        <dbReference type="ARBA" id="ARBA00022989"/>
    </source>
</evidence>
<evidence type="ECO:0000256" key="16">
    <source>
        <dbReference type="SAM" id="MobiDB-lite"/>
    </source>
</evidence>
<evidence type="ECO:0000313" key="21">
    <source>
        <dbReference type="Proteomes" id="UP000243579"/>
    </source>
</evidence>
<dbReference type="PROSITE" id="PS50178">
    <property type="entry name" value="ZF_FYVE"/>
    <property type="match status" value="1"/>
</dbReference>
<dbReference type="InterPro" id="IPR000306">
    <property type="entry name" value="Znf_FYVE"/>
</dbReference>
<dbReference type="Gene3D" id="3.30.40.10">
    <property type="entry name" value="Zinc/RING finger domain, C3HC4 (zinc finger)"/>
    <property type="match status" value="1"/>
</dbReference>
<keyword evidence="12 17" id="KW-0472">Membrane</keyword>
<dbReference type="Pfam" id="PF01363">
    <property type="entry name" value="FYVE"/>
    <property type="match status" value="1"/>
</dbReference>
<reference evidence="20 21" key="1">
    <citation type="journal article" date="2014" name="Genome Biol. Evol.">
        <title>The secreted proteins of Achlya hypogyna and Thraustotheca clavata identify the ancestral oomycete secretome and reveal gene acquisitions by horizontal gene transfer.</title>
        <authorList>
            <person name="Misner I."/>
            <person name="Blouin N."/>
            <person name="Leonard G."/>
            <person name="Richards T.A."/>
            <person name="Lane C.E."/>
        </authorList>
    </citation>
    <scope>NUCLEOTIDE SEQUENCE [LARGE SCALE GENOMIC DNA]</scope>
    <source>
        <strain evidence="20 21">ATCC 48635</strain>
    </source>
</reference>
<dbReference type="PRINTS" id="PR00169">
    <property type="entry name" value="KCHANNEL"/>
</dbReference>
<keyword evidence="2" id="KW-0813">Transport</keyword>
<comment type="caution">
    <text evidence="20">The sequence shown here is derived from an EMBL/GenBank/DDBJ whole genome shotgun (WGS) entry which is preliminary data.</text>
</comment>
<dbReference type="Pfam" id="PF00400">
    <property type="entry name" value="WD40"/>
    <property type="match status" value="2"/>
</dbReference>
<feature type="transmembrane region" description="Helical" evidence="17">
    <location>
        <begin position="1470"/>
        <end position="1488"/>
    </location>
</feature>
<keyword evidence="6 15" id="KW-0863">Zinc-finger</keyword>
<keyword evidence="13" id="KW-0407">Ion channel</keyword>
<evidence type="ECO:0000256" key="3">
    <source>
        <dbReference type="ARBA" id="ARBA00022538"/>
    </source>
</evidence>
<evidence type="ECO:0000256" key="17">
    <source>
        <dbReference type="SAM" id="Phobius"/>
    </source>
</evidence>
<dbReference type="SUPFAM" id="SSF51735">
    <property type="entry name" value="NAD(P)-binding Rossmann-fold domains"/>
    <property type="match status" value="1"/>
</dbReference>
<dbReference type="InterPro" id="IPR011011">
    <property type="entry name" value="Znf_FYVE_PHD"/>
</dbReference>
<dbReference type="OrthoDB" id="308690at2759"/>
<dbReference type="SMART" id="SM00064">
    <property type="entry name" value="FYVE"/>
    <property type="match status" value="1"/>
</dbReference>
<keyword evidence="3" id="KW-0633">Potassium transport</keyword>
<feature type="domain" description="FYVE-type" evidence="18">
    <location>
        <begin position="852"/>
        <end position="909"/>
    </location>
</feature>
<comment type="subcellular location">
    <subcellularLocation>
        <location evidence="1">Membrane</location>
        <topology evidence="1">Multi-pass membrane protein</topology>
    </subcellularLocation>
</comment>
<dbReference type="Pfam" id="PF00520">
    <property type="entry name" value="Ion_trans"/>
    <property type="match status" value="1"/>
</dbReference>
<dbReference type="Gene3D" id="1.20.120.350">
    <property type="entry name" value="Voltage-gated potassium channels. Chain C"/>
    <property type="match status" value="1"/>
</dbReference>
<organism evidence="20 21">
    <name type="scientific">Achlya hypogyna</name>
    <name type="common">Oomycete</name>
    <name type="synonym">Protoachlya hypogyna</name>
    <dbReference type="NCBI Taxonomy" id="1202772"/>
    <lineage>
        <taxon>Eukaryota</taxon>
        <taxon>Sar</taxon>
        <taxon>Stramenopiles</taxon>
        <taxon>Oomycota</taxon>
        <taxon>Saprolegniomycetes</taxon>
        <taxon>Saprolegniales</taxon>
        <taxon>Achlyaceae</taxon>
        <taxon>Achlya</taxon>
    </lineage>
</organism>
<keyword evidence="11" id="KW-0406">Ion transport</keyword>
<dbReference type="InterPro" id="IPR036291">
    <property type="entry name" value="NAD(P)-bd_dom_sf"/>
</dbReference>
<evidence type="ECO:0000256" key="9">
    <source>
        <dbReference type="ARBA" id="ARBA00022958"/>
    </source>
</evidence>
<dbReference type="InterPro" id="IPR027359">
    <property type="entry name" value="Volt_channel_dom_sf"/>
</dbReference>
<evidence type="ECO:0000313" key="20">
    <source>
        <dbReference type="EMBL" id="OQR82440.1"/>
    </source>
</evidence>
<dbReference type="InterPro" id="IPR013083">
    <property type="entry name" value="Znf_RING/FYVE/PHD"/>
</dbReference>
<dbReference type="CDD" id="cd00065">
    <property type="entry name" value="FYVE_like_SF"/>
    <property type="match status" value="1"/>
</dbReference>
<evidence type="ECO:0000256" key="7">
    <source>
        <dbReference type="ARBA" id="ARBA00022826"/>
    </source>
</evidence>
<evidence type="ECO:0000256" key="14">
    <source>
        <dbReference type="ARBA" id="ARBA00029579"/>
    </source>
</evidence>
<dbReference type="GO" id="GO:0016020">
    <property type="term" value="C:membrane"/>
    <property type="evidence" value="ECO:0007669"/>
    <property type="project" value="UniProtKB-SubCell"/>
</dbReference>
<gene>
    <name evidence="20" type="ORF">ACHHYP_16042</name>
</gene>
<feature type="compositionally biased region" description="Low complexity" evidence="16">
    <location>
        <begin position="923"/>
        <end position="939"/>
    </location>
</feature>
<evidence type="ECO:0000256" key="5">
    <source>
        <dbReference type="ARBA" id="ARBA00022723"/>
    </source>
</evidence>
<dbReference type="InterPro" id="IPR003148">
    <property type="entry name" value="RCK_N"/>
</dbReference>
<feature type="transmembrane region" description="Helical" evidence="17">
    <location>
        <begin position="1429"/>
        <end position="1450"/>
    </location>
</feature>
<dbReference type="GO" id="GO:0008270">
    <property type="term" value="F:zinc ion binding"/>
    <property type="evidence" value="ECO:0007669"/>
    <property type="project" value="UniProtKB-KW"/>
</dbReference>
<dbReference type="Gene3D" id="2.130.10.10">
    <property type="entry name" value="YVTN repeat-like/Quinoprotein amine dehydrogenase"/>
    <property type="match status" value="2"/>
</dbReference>
<evidence type="ECO:0000256" key="15">
    <source>
        <dbReference type="PROSITE-ProRule" id="PRU00091"/>
    </source>
</evidence>
<dbReference type="Gene3D" id="1.10.287.70">
    <property type="match status" value="1"/>
</dbReference>
<keyword evidence="10 17" id="KW-1133">Transmembrane helix</keyword>
<dbReference type="Gene3D" id="3.40.50.720">
    <property type="entry name" value="NAD(P)-binding Rossmann-like Domain"/>
    <property type="match status" value="2"/>
</dbReference>
<feature type="domain" description="RCK N-terminal" evidence="19">
    <location>
        <begin position="1679"/>
        <end position="1823"/>
    </location>
</feature>
<evidence type="ECO:0000256" key="2">
    <source>
        <dbReference type="ARBA" id="ARBA00022448"/>
    </source>
</evidence>
<protein>
    <recommendedName>
        <fullName evidence="14">BK channel</fullName>
    </recommendedName>
</protein>
<evidence type="ECO:0000256" key="4">
    <source>
        <dbReference type="ARBA" id="ARBA00022692"/>
    </source>
</evidence>
<dbReference type="EMBL" id="JNBR01002454">
    <property type="protein sequence ID" value="OQR82440.1"/>
    <property type="molecule type" value="Genomic_DNA"/>
</dbReference>
<dbReference type="PROSITE" id="PS51201">
    <property type="entry name" value="RCK_N"/>
    <property type="match status" value="1"/>
</dbReference>
<keyword evidence="4 17" id="KW-0812">Transmembrane</keyword>
<feature type="transmembrane region" description="Helical" evidence="17">
    <location>
        <begin position="1559"/>
        <end position="1579"/>
    </location>
</feature>
<feature type="region of interest" description="Disordered" evidence="16">
    <location>
        <begin position="921"/>
        <end position="942"/>
    </location>
</feature>